<dbReference type="KEGG" id="nao:Y958_06465"/>
<reference evidence="2 3" key="1">
    <citation type="submission" date="2017-06" db="EMBL/GenBank/DDBJ databases">
        <title>Complete genome sequence of Nitrospirillum amazonense strain CBAmC, an endophytic nitrogen-fixing and plant growth-promoting bacterium, isolated from sugarcane.</title>
        <authorList>
            <person name="Schwab S."/>
            <person name="dos Santos Teixeira K.R."/>
            <person name="Simoes Araujo J.L."/>
            <person name="Soares Vidal M."/>
            <person name="Borges de Freitas H.R."/>
            <person name="Rivello Crivelaro A.L."/>
            <person name="Bueno de Camargo Nunes A."/>
            <person name="dos Santos C.M."/>
            <person name="Palmeira da Silva Rosa D."/>
            <person name="da Silva Padilha D."/>
            <person name="da Silva E."/>
            <person name="Araujo Terra L."/>
            <person name="Soares Mendes V."/>
            <person name="Farinelli L."/>
            <person name="Magalhaes Cruz L."/>
            <person name="Baldani J.I."/>
        </authorList>
    </citation>
    <scope>NUCLEOTIDE SEQUENCE [LARGE SCALE GENOMIC DNA]</scope>
    <source>
        <strain evidence="2 3">CBAmC</strain>
    </source>
</reference>
<dbReference type="RefSeq" id="WP_088871351.1">
    <property type="nucleotide sequence ID" value="NZ_CP022110.1"/>
</dbReference>
<organism evidence="2 3">
    <name type="scientific">Nitrospirillum viridazoti CBAmc</name>
    <dbReference type="NCBI Taxonomy" id="1441467"/>
    <lineage>
        <taxon>Bacteria</taxon>
        <taxon>Pseudomonadati</taxon>
        <taxon>Pseudomonadota</taxon>
        <taxon>Alphaproteobacteria</taxon>
        <taxon>Rhodospirillales</taxon>
        <taxon>Azospirillaceae</taxon>
        <taxon>Nitrospirillum</taxon>
        <taxon>Nitrospirillum viridazoti</taxon>
    </lineage>
</organism>
<evidence type="ECO:0000313" key="3">
    <source>
        <dbReference type="Proteomes" id="UP000197153"/>
    </source>
</evidence>
<feature type="transmembrane region" description="Helical" evidence="1">
    <location>
        <begin position="44"/>
        <end position="60"/>
    </location>
</feature>
<feature type="transmembrane region" description="Helical" evidence="1">
    <location>
        <begin position="6"/>
        <end position="24"/>
    </location>
</feature>
<keyword evidence="3" id="KW-1185">Reference proteome</keyword>
<keyword evidence="1" id="KW-1133">Transmembrane helix</keyword>
<keyword evidence="1" id="KW-0472">Membrane</keyword>
<evidence type="ECO:0000313" key="2">
    <source>
        <dbReference type="EMBL" id="ASG20495.1"/>
    </source>
</evidence>
<accession>A0A248JP71</accession>
<keyword evidence="1" id="KW-0812">Transmembrane</keyword>
<sequence length="70" mass="7844">MISAYLLVVGLLVLAVSGLTLWWFSTDAEGGRKGIVRMGERDKFHARPFFLAIFITGYLLEPVAKMRNSL</sequence>
<name>A0A248JP71_9PROT</name>
<dbReference type="AlphaFoldDB" id="A0A248JP71"/>
<proteinExistence type="predicted"/>
<dbReference type="EMBL" id="CP022110">
    <property type="protein sequence ID" value="ASG20495.1"/>
    <property type="molecule type" value="Genomic_DNA"/>
</dbReference>
<dbReference type="Proteomes" id="UP000197153">
    <property type="component" value="Chromosome 1"/>
</dbReference>
<evidence type="ECO:0000256" key="1">
    <source>
        <dbReference type="SAM" id="Phobius"/>
    </source>
</evidence>
<gene>
    <name evidence="2" type="ORF">Y958_06465</name>
</gene>
<protein>
    <submittedName>
        <fullName evidence="2">Uncharacterized protein</fullName>
    </submittedName>
</protein>